<dbReference type="Pfam" id="PF00650">
    <property type="entry name" value="CRAL_TRIO"/>
    <property type="match status" value="1"/>
</dbReference>
<proteinExistence type="predicted"/>
<accession>A0AA38HNB3</accession>
<feature type="domain" description="CRAL-TRIO" evidence="1">
    <location>
        <begin position="87"/>
        <end position="250"/>
    </location>
</feature>
<dbReference type="PROSITE" id="PS50191">
    <property type="entry name" value="CRAL_TRIO"/>
    <property type="match status" value="1"/>
</dbReference>
<protein>
    <recommendedName>
        <fullName evidence="1">CRAL-TRIO domain-containing protein</fullName>
    </recommendedName>
</protein>
<dbReference type="Proteomes" id="UP001168821">
    <property type="component" value="Unassembled WGS sequence"/>
</dbReference>
<dbReference type="InterPro" id="IPR001251">
    <property type="entry name" value="CRAL-TRIO_dom"/>
</dbReference>
<dbReference type="GO" id="GO:1902936">
    <property type="term" value="F:phosphatidylinositol bisphosphate binding"/>
    <property type="evidence" value="ECO:0007669"/>
    <property type="project" value="TreeGrafter"/>
</dbReference>
<reference evidence="2" key="1">
    <citation type="journal article" date="2023" name="G3 (Bethesda)">
        <title>Whole genome assemblies of Zophobas morio and Tenebrio molitor.</title>
        <authorList>
            <person name="Kaur S."/>
            <person name="Stinson S.A."/>
            <person name="diCenzo G.C."/>
        </authorList>
    </citation>
    <scope>NUCLEOTIDE SEQUENCE</scope>
    <source>
        <strain evidence="2">QUZm001</strain>
    </source>
</reference>
<dbReference type="CDD" id="cd00170">
    <property type="entry name" value="SEC14"/>
    <property type="match status" value="1"/>
</dbReference>
<dbReference type="PANTHER" id="PTHR10174">
    <property type="entry name" value="ALPHA-TOCOPHEROL TRANSFER PROTEIN-RELATED"/>
    <property type="match status" value="1"/>
</dbReference>
<dbReference type="InterPro" id="IPR036273">
    <property type="entry name" value="CRAL/TRIO_N_dom_sf"/>
</dbReference>
<evidence type="ECO:0000313" key="2">
    <source>
        <dbReference type="EMBL" id="KAJ3640660.1"/>
    </source>
</evidence>
<keyword evidence="3" id="KW-1185">Reference proteome</keyword>
<evidence type="ECO:0000259" key="1">
    <source>
        <dbReference type="PROSITE" id="PS50191"/>
    </source>
</evidence>
<evidence type="ECO:0000313" key="3">
    <source>
        <dbReference type="Proteomes" id="UP001168821"/>
    </source>
</evidence>
<dbReference type="EMBL" id="JALNTZ010000009">
    <property type="protein sequence ID" value="KAJ3640660.1"/>
    <property type="molecule type" value="Genomic_DNA"/>
</dbReference>
<comment type="caution">
    <text evidence="2">The sequence shown here is derived from an EMBL/GenBank/DDBJ whole genome shotgun (WGS) entry which is preliminary data.</text>
</comment>
<dbReference type="GO" id="GO:0016020">
    <property type="term" value="C:membrane"/>
    <property type="evidence" value="ECO:0007669"/>
    <property type="project" value="TreeGrafter"/>
</dbReference>
<dbReference type="InterPro" id="IPR036865">
    <property type="entry name" value="CRAL-TRIO_dom_sf"/>
</dbReference>
<dbReference type="AlphaFoldDB" id="A0AA38HNB3"/>
<dbReference type="Gene3D" id="3.40.525.10">
    <property type="entry name" value="CRAL-TRIO lipid binding domain"/>
    <property type="match status" value="1"/>
</dbReference>
<name>A0AA38HNB3_9CUCU</name>
<gene>
    <name evidence="2" type="ORF">Zmor_027208</name>
</gene>
<organism evidence="2 3">
    <name type="scientific">Zophobas morio</name>
    <dbReference type="NCBI Taxonomy" id="2755281"/>
    <lineage>
        <taxon>Eukaryota</taxon>
        <taxon>Metazoa</taxon>
        <taxon>Ecdysozoa</taxon>
        <taxon>Arthropoda</taxon>
        <taxon>Hexapoda</taxon>
        <taxon>Insecta</taxon>
        <taxon>Pterygota</taxon>
        <taxon>Neoptera</taxon>
        <taxon>Endopterygota</taxon>
        <taxon>Coleoptera</taxon>
        <taxon>Polyphaga</taxon>
        <taxon>Cucujiformia</taxon>
        <taxon>Tenebrionidae</taxon>
        <taxon>Zophobas</taxon>
    </lineage>
</organism>
<dbReference type="SUPFAM" id="SSF52087">
    <property type="entry name" value="CRAL/TRIO domain"/>
    <property type="match status" value="1"/>
</dbReference>
<dbReference type="PANTHER" id="PTHR10174:SF222">
    <property type="entry name" value="GH10083P-RELATED"/>
    <property type="match status" value="1"/>
</dbReference>
<sequence>MFKVDDATVEQVLKKFNRTKKSLDEDVTTIEKWLQQQPHLLVPLDRRSILNFLILNKTSVEKSKQKIDNYYTIRTHMREIYEEMNPELPHMKETRQILYFVPHPQLLDHRRVFLSKVRDQGLVQNLDPYNALRCAMNIHEMRLREDVLYGEIFIVDCSDFPLSYFLKVTPKYLVYNVMTIYKKIYSLRLHALYFINFPSFGEKLITTMKTIIKPKIFERIHVLSDSKILKQVFSEDFLPEDFGGRGASLEKLQETLENEFKEHQEFFDDLENFKVDEALRPEKLRNDELLGFYGNFRRLDID</sequence>
<dbReference type="SUPFAM" id="SSF46938">
    <property type="entry name" value="CRAL/TRIO N-terminal domain"/>
    <property type="match status" value="1"/>
</dbReference>